<keyword evidence="3 9" id="KW-0808">Transferase</keyword>
<comment type="cofactor">
    <cofactor evidence="1">
        <name>pyridoxal 5'-phosphate</name>
        <dbReference type="ChEBI" id="CHEBI:597326"/>
    </cofactor>
</comment>
<dbReference type="InterPro" id="IPR015421">
    <property type="entry name" value="PyrdxlP-dep_Trfase_major"/>
</dbReference>
<dbReference type="PIRSF" id="PIRSF000390">
    <property type="entry name" value="PLP_StrS"/>
    <property type="match status" value="1"/>
</dbReference>
<evidence type="ECO:0000256" key="2">
    <source>
        <dbReference type="ARBA" id="ARBA00022576"/>
    </source>
</evidence>
<dbReference type="InterPro" id="IPR015424">
    <property type="entry name" value="PyrdxlP-dep_Trfase"/>
</dbReference>
<reference evidence="9 10" key="1">
    <citation type="submission" date="2020-02" db="EMBL/GenBank/DDBJ databases">
        <title>Paenibacillus sp. nov., isolated from rhizosphere soil of tomato.</title>
        <authorList>
            <person name="Weon H.-Y."/>
            <person name="Lee S.A."/>
        </authorList>
    </citation>
    <scope>NUCLEOTIDE SEQUENCE [LARGE SCALE GENOMIC DNA]</scope>
    <source>
        <strain evidence="9 10">14171R-81</strain>
    </source>
</reference>
<keyword evidence="4 7" id="KW-0663">Pyridoxal phosphate</keyword>
<evidence type="ECO:0000256" key="1">
    <source>
        <dbReference type="ARBA" id="ARBA00001933"/>
    </source>
</evidence>
<dbReference type="EMBL" id="CP048286">
    <property type="protein sequence ID" value="QHW32606.1"/>
    <property type="molecule type" value="Genomic_DNA"/>
</dbReference>
<feature type="modified residue" description="N6-(pyridoxal phosphate)lysine" evidence="7">
    <location>
        <position position="222"/>
    </location>
</feature>
<dbReference type="AlphaFoldDB" id="A0A6C0P2W2"/>
<evidence type="ECO:0000256" key="7">
    <source>
        <dbReference type="PIRSR" id="PIRSR000390-2"/>
    </source>
</evidence>
<dbReference type="InterPro" id="IPR026385">
    <property type="entry name" value="LegC-like"/>
</dbReference>
<dbReference type="Gene3D" id="3.40.640.10">
    <property type="entry name" value="Type I PLP-dependent aspartate aminotransferase-like (Major domain)"/>
    <property type="match status" value="1"/>
</dbReference>
<feature type="active site" description="Proton acceptor" evidence="6">
    <location>
        <position position="222"/>
    </location>
</feature>
<dbReference type="Proteomes" id="UP000479114">
    <property type="component" value="Chromosome"/>
</dbReference>
<dbReference type="KEGG" id="prz:GZH47_18480"/>
<sequence>MTDARSLGLEIVEVIKQISGRTDAVLPLHEPEFSGNEWVYVKECLDTGWVSSAGRFVDRLESEMASFTQSGYAVAVVNGTAALHIALLLSGVKPNDEVIVPSLTFVATANAISYCQAFPHFVDVSTSNLGLDTVRLKDYLQDIGERRSDGATYNRKTGNRIRAVVPMHTFGHPVDMDALMEVAERFSLVIIEDAAESLGSLYKGKATGTFGLFGVMSFNGNKIMTTGGGGAILTQNKELAAKAKHLTTTAKLPHQWAFEHDVVGYNYRMPNLNAALGCAQLEQVPDFLSRKRQLANLYSERLRAVEGVSFIAEPEYATSNYWLNAIMLDKSDIAVRDEVLRITNEAGLLTRPIWTPMHELPMYQYCPRMDLLVTEQLQNQIINLPSGPSVLRKQ</sequence>
<dbReference type="GO" id="GO:0008483">
    <property type="term" value="F:transaminase activity"/>
    <property type="evidence" value="ECO:0007669"/>
    <property type="project" value="UniProtKB-KW"/>
</dbReference>
<dbReference type="NCBIfam" id="TIGR04181">
    <property type="entry name" value="NHT_00031"/>
    <property type="match status" value="1"/>
</dbReference>
<dbReference type="FunFam" id="3.40.640.10:FF:000090">
    <property type="entry name" value="Pyridoxal phosphate-dependent aminotransferase"/>
    <property type="match status" value="1"/>
</dbReference>
<evidence type="ECO:0000256" key="4">
    <source>
        <dbReference type="ARBA" id="ARBA00022898"/>
    </source>
</evidence>
<dbReference type="GO" id="GO:0000271">
    <property type="term" value="P:polysaccharide biosynthetic process"/>
    <property type="evidence" value="ECO:0007669"/>
    <property type="project" value="TreeGrafter"/>
</dbReference>
<organism evidence="9 10">
    <name type="scientific">Paenibacillus rhizovicinus</name>
    <dbReference type="NCBI Taxonomy" id="2704463"/>
    <lineage>
        <taxon>Bacteria</taxon>
        <taxon>Bacillati</taxon>
        <taxon>Bacillota</taxon>
        <taxon>Bacilli</taxon>
        <taxon>Bacillales</taxon>
        <taxon>Paenibacillaceae</taxon>
        <taxon>Paenibacillus</taxon>
    </lineage>
</organism>
<accession>A0A6C0P2W2</accession>
<evidence type="ECO:0000256" key="3">
    <source>
        <dbReference type="ARBA" id="ARBA00022679"/>
    </source>
</evidence>
<dbReference type="RefSeq" id="WP_162642460.1">
    <property type="nucleotide sequence ID" value="NZ_CP048286.1"/>
</dbReference>
<gene>
    <name evidence="9" type="ORF">GZH47_18480</name>
</gene>
<dbReference type="PANTHER" id="PTHR30244:SF30">
    <property type="entry name" value="BLR5990 PROTEIN"/>
    <property type="match status" value="1"/>
</dbReference>
<evidence type="ECO:0000256" key="8">
    <source>
        <dbReference type="RuleBase" id="RU004508"/>
    </source>
</evidence>
<evidence type="ECO:0000256" key="6">
    <source>
        <dbReference type="PIRSR" id="PIRSR000390-1"/>
    </source>
</evidence>
<protein>
    <submittedName>
        <fullName evidence="9">LegC family aminotransferase</fullName>
    </submittedName>
</protein>
<dbReference type="Pfam" id="PF01041">
    <property type="entry name" value="DegT_DnrJ_EryC1"/>
    <property type="match status" value="1"/>
</dbReference>
<proteinExistence type="inferred from homology"/>
<keyword evidence="2 9" id="KW-0032">Aminotransferase</keyword>
<dbReference type="InterPro" id="IPR015422">
    <property type="entry name" value="PyrdxlP-dep_Trfase_small"/>
</dbReference>
<name>A0A6C0P2W2_9BACL</name>
<dbReference type="Gene3D" id="3.90.1150.10">
    <property type="entry name" value="Aspartate Aminotransferase, domain 1"/>
    <property type="match status" value="1"/>
</dbReference>
<evidence type="ECO:0000256" key="5">
    <source>
        <dbReference type="ARBA" id="ARBA00037999"/>
    </source>
</evidence>
<keyword evidence="10" id="KW-1185">Reference proteome</keyword>
<dbReference type="GO" id="GO:0030170">
    <property type="term" value="F:pyridoxal phosphate binding"/>
    <property type="evidence" value="ECO:0007669"/>
    <property type="project" value="TreeGrafter"/>
</dbReference>
<dbReference type="SUPFAM" id="SSF53383">
    <property type="entry name" value="PLP-dependent transferases"/>
    <property type="match status" value="1"/>
</dbReference>
<evidence type="ECO:0000313" key="10">
    <source>
        <dbReference type="Proteomes" id="UP000479114"/>
    </source>
</evidence>
<evidence type="ECO:0000313" key="9">
    <source>
        <dbReference type="EMBL" id="QHW32606.1"/>
    </source>
</evidence>
<comment type="similarity">
    <text evidence="5 8">Belongs to the DegT/DnrJ/EryC1 family.</text>
</comment>
<dbReference type="CDD" id="cd00616">
    <property type="entry name" value="AHBA_syn"/>
    <property type="match status" value="1"/>
</dbReference>
<dbReference type="PANTHER" id="PTHR30244">
    <property type="entry name" value="TRANSAMINASE"/>
    <property type="match status" value="1"/>
</dbReference>
<dbReference type="InterPro" id="IPR000653">
    <property type="entry name" value="DegT/StrS_aminotransferase"/>
</dbReference>